<evidence type="ECO:0008006" key="4">
    <source>
        <dbReference type="Google" id="ProtNLM"/>
    </source>
</evidence>
<proteinExistence type="predicted"/>
<evidence type="ECO:0000313" key="3">
    <source>
        <dbReference type="Proteomes" id="UP000032544"/>
    </source>
</evidence>
<organism evidence="2 3">
    <name type="scientific">Draconibacterium sediminis</name>
    <dbReference type="NCBI Taxonomy" id="1544798"/>
    <lineage>
        <taxon>Bacteria</taxon>
        <taxon>Pseudomonadati</taxon>
        <taxon>Bacteroidota</taxon>
        <taxon>Bacteroidia</taxon>
        <taxon>Marinilabiliales</taxon>
        <taxon>Prolixibacteraceae</taxon>
        <taxon>Draconibacterium</taxon>
    </lineage>
</organism>
<dbReference type="STRING" id="1544798.LH29_06840"/>
<keyword evidence="1" id="KW-0175">Coiled coil</keyword>
<reference evidence="2 3" key="1">
    <citation type="submission" date="2014-09" db="EMBL/GenBank/DDBJ databases">
        <title>Draft Genome Sequence of Draconibacterium sp. JN14CK-3.</title>
        <authorList>
            <person name="Dong C."/>
            <person name="Lai Q."/>
            <person name="Shao Z."/>
        </authorList>
    </citation>
    <scope>NUCLEOTIDE SEQUENCE [LARGE SCALE GENOMIC DNA]</scope>
    <source>
        <strain evidence="2 3">JN14CK-3</strain>
    </source>
</reference>
<dbReference type="EMBL" id="JRHC01000001">
    <property type="protein sequence ID" value="KJF45114.1"/>
    <property type="molecule type" value="Genomic_DNA"/>
</dbReference>
<evidence type="ECO:0000256" key="1">
    <source>
        <dbReference type="SAM" id="Coils"/>
    </source>
</evidence>
<dbReference type="Gene3D" id="1.20.5.2950">
    <property type="match status" value="1"/>
</dbReference>
<feature type="coiled-coil region" evidence="1">
    <location>
        <begin position="24"/>
        <end position="73"/>
    </location>
</feature>
<comment type="caution">
    <text evidence="2">The sequence shown here is derived from an EMBL/GenBank/DDBJ whole genome shotgun (WGS) entry which is preliminary data.</text>
</comment>
<sequence length="201" mass="22408">MTKNKENLEGIVSKLKEQGVNAGEAEKQRIIENAKQEAEKLIAEAKATSKKIVEEAETKASQAEKNAEKAIAQASRDMVEATKITILNHLKKVFGKECKTLFRQEEYLQELLKVVIDSISGKKSIKVPPELHKEMEAFLLKEALQEEVTLQPLSASKAKIKVKSTDKDGISFVVSSKEIESGLFSLLNKDLVDRIIKSQED</sequence>
<evidence type="ECO:0000313" key="2">
    <source>
        <dbReference type="EMBL" id="KJF45114.1"/>
    </source>
</evidence>
<name>A0A0D8JEA5_9BACT</name>
<accession>A0A0D8JEA5</accession>
<dbReference type="Proteomes" id="UP000032544">
    <property type="component" value="Unassembled WGS sequence"/>
</dbReference>
<dbReference type="AlphaFoldDB" id="A0A0D8JEA5"/>
<protein>
    <recommendedName>
        <fullName evidence="4">V-type ATP synthase subunit E</fullName>
    </recommendedName>
</protein>
<dbReference type="RefSeq" id="WP_045026962.1">
    <property type="nucleotide sequence ID" value="NZ_JRHC01000001.1"/>
</dbReference>
<keyword evidence="3" id="KW-1185">Reference proteome</keyword>
<gene>
    <name evidence="2" type="ORF">LH29_06840</name>
</gene>
<dbReference type="OrthoDB" id="1120047at2"/>